<reference evidence="5 6" key="1">
    <citation type="submission" date="2018-05" db="EMBL/GenBank/DDBJ databases">
        <authorList>
            <person name="Datahose"/>
        </authorList>
    </citation>
    <scope>NUCLEOTIDE SEQUENCE</scope>
</reference>
<feature type="domain" description="Ig-like" evidence="4">
    <location>
        <begin position="182"/>
        <end position="280"/>
    </location>
</feature>
<keyword evidence="3" id="KW-0812">Transmembrane</keyword>
<dbReference type="Gene3D" id="2.60.40.10">
    <property type="entry name" value="Immunoglobulins"/>
    <property type="match status" value="2"/>
</dbReference>
<name>A0AAX7SJG6_ASTCA</name>
<keyword evidence="1" id="KW-0732">Signal</keyword>
<reference evidence="5" key="3">
    <citation type="submission" date="2025-08" db="UniProtKB">
        <authorList>
            <consortium name="Ensembl"/>
        </authorList>
    </citation>
    <scope>IDENTIFICATION</scope>
</reference>
<sequence>MTLIGFGYGTRDPTYERQYKEEFKLEREDNVKGALIIPTANLLLCQHTGVWFNTAPSQKVPQCRLLFFSSYVRGKIQCSHDDDSLYVMLWYQQRDYGAMSLIGYSYDTNKPDYEPAFQNHTEILRETRVKGALSLPSVKLSHSAVYFCAASTHLRALCSFSEAYFGAGTKLTVLGKIIFEPPKVKVFKPSTKECQNEKHKKNKKTLLCVASDFYPDHVNVSWQIDGVDVKDGVATDHSAHWNGTHYRITSRLRVLFSQWFKPGKNFTCTVDFFDGEQTVSRVGWVAAGKIIQILQFCADKYLKTTHNAKLSYLVLIIKSSIYGLFVIILVWKLQVGPKRSSSCLCHEQWSLYETYLNTKQSFNSTTCFFLQRNLSETESKCNAGSIC</sequence>
<dbReference type="InterPro" id="IPR050413">
    <property type="entry name" value="TCR_beta_variable"/>
</dbReference>
<organism evidence="5 6">
    <name type="scientific">Astatotilapia calliptera</name>
    <name type="common">Eastern happy</name>
    <name type="synonym">Chromis callipterus</name>
    <dbReference type="NCBI Taxonomy" id="8154"/>
    <lineage>
        <taxon>Eukaryota</taxon>
        <taxon>Metazoa</taxon>
        <taxon>Chordata</taxon>
        <taxon>Craniata</taxon>
        <taxon>Vertebrata</taxon>
        <taxon>Euteleostomi</taxon>
        <taxon>Actinopterygii</taxon>
        <taxon>Neopterygii</taxon>
        <taxon>Teleostei</taxon>
        <taxon>Neoteleostei</taxon>
        <taxon>Acanthomorphata</taxon>
        <taxon>Ovalentaria</taxon>
        <taxon>Cichlomorphae</taxon>
        <taxon>Cichliformes</taxon>
        <taxon>Cichlidae</taxon>
        <taxon>African cichlids</taxon>
        <taxon>Pseudocrenilabrinae</taxon>
        <taxon>Haplochromini</taxon>
        <taxon>Astatotilapia</taxon>
    </lineage>
</organism>
<evidence type="ECO:0000313" key="5">
    <source>
        <dbReference type="Ensembl" id="ENSACLP00000043835.1"/>
    </source>
</evidence>
<dbReference type="GO" id="GO:0007166">
    <property type="term" value="P:cell surface receptor signaling pathway"/>
    <property type="evidence" value="ECO:0007669"/>
    <property type="project" value="TreeGrafter"/>
</dbReference>
<evidence type="ECO:0000259" key="4">
    <source>
        <dbReference type="PROSITE" id="PS50835"/>
    </source>
</evidence>
<dbReference type="PANTHER" id="PTHR23268">
    <property type="entry name" value="T-CELL RECEPTOR BETA CHAIN"/>
    <property type="match status" value="1"/>
</dbReference>
<dbReference type="Ensembl" id="ENSACLT00000049697.1">
    <property type="protein sequence ID" value="ENSACLP00000043835.1"/>
    <property type="gene ID" value="ENSACLG00000006409.2"/>
</dbReference>
<evidence type="ECO:0000256" key="3">
    <source>
        <dbReference type="SAM" id="Phobius"/>
    </source>
</evidence>
<keyword evidence="6" id="KW-1185">Reference proteome</keyword>
<dbReference type="Proteomes" id="UP000265100">
    <property type="component" value="Chromosome 4"/>
</dbReference>
<evidence type="ECO:0000256" key="2">
    <source>
        <dbReference type="ARBA" id="ARBA00022859"/>
    </source>
</evidence>
<dbReference type="Pfam" id="PF07654">
    <property type="entry name" value="C1-set"/>
    <property type="match status" value="1"/>
</dbReference>
<dbReference type="InterPro" id="IPR013783">
    <property type="entry name" value="Ig-like_fold"/>
</dbReference>
<dbReference type="InterPro" id="IPR013106">
    <property type="entry name" value="Ig_V-set"/>
</dbReference>
<keyword evidence="2" id="KW-0391">Immunity</keyword>
<accession>A0AAX7SJG6</accession>
<proteinExistence type="predicted"/>
<dbReference type="SMART" id="SM00407">
    <property type="entry name" value="IGc1"/>
    <property type="match status" value="1"/>
</dbReference>
<dbReference type="GO" id="GO:0005886">
    <property type="term" value="C:plasma membrane"/>
    <property type="evidence" value="ECO:0007669"/>
    <property type="project" value="TreeGrafter"/>
</dbReference>
<dbReference type="InterPro" id="IPR036179">
    <property type="entry name" value="Ig-like_dom_sf"/>
</dbReference>
<dbReference type="GeneTree" id="ENSGT00940000164625"/>
<dbReference type="PANTHER" id="PTHR23268:SF102">
    <property type="entry name" value="IMMUNOGLOBULIN V-SET DOMAIN-CONTAINING PROTEIN"/>
    <property type="match status" value="1"/>
</dbReference>
<keyword evidence="3" id="KW-1133">Transmembrane helix</keyword>
<reference evidence="5" key="4">
    <citation type="submission" date="2025-09" db="UniProtKB">
        <authorList>
            <consortium name="Ensembl"/>
        </authorList>
    </citation>
    <scope>IDENTIFICATION</scope>
</reference>
<keyword evidence="3" id="KW-0472">Membrane</keyword>
<dbReference type="PROSITE" id="PS50835">
    <property type="entry name" value="IG_LIKE"/>
    <property type="match status" value="1"/>
</dbReference>
<dbReference type="AlphaFoldDB" id="A0AAX7SJG6"/>
<evidence type="ECO:0000256" key="1">
    <source>
        <dbReference type="ARBA" id="ARBA00022729"/>
    </source>
</evidence>
<dbReference type="SUPFAM" id="SSF48726">
    <property type="entry name" value="Immunoglobulin"/>
    <property type="match status" value="2"/>
</dbReference>
<dbReference type="InterPro" id="IPR003597">
    <property type="entry name" value="Ig_C1-set"/>
</dbReference>
<reference evidence="6" key="2">
    <citation type="submission" date="2023-03" db="EMBL/GenBank/DDBJ databases">
        <authorList>
            <consortium name="Wellcome Sanger Institute Data Sharing"/>
        </authorList>
    </citation>
    <scope>NUCLEOTIDE SEQUENCE [LARGE SCALE GENOMIC DNA]</scope>
</reference>
<dbReference type="GO" id="GO:0002376">
    <property type="term" value="P:immune system process"/>
    <property type="evidence" value="ECO:0007669"/>
    <property type="project" value="UniProtKB-KW"/>
</dbReference>
<protein>
    <recommendedName>
        <fullName evidence="4">Ig-like domain-containing protein</fullName>
    </recommendedName>
</protein>
<dbReference type="InterPro" id="IPR007110">
    <property type="entry name" value="Ig-like_dom"/>
</dbReference>
<feature type="transmembrane region" description="Helical" evidence="3">
    <location>
        <begin position="310"/>
        <end position="331"/>
    </location>
</feature>
<evidence type="ECO:0000313" key="6">
    <source>
        <dbReference type="Proteomes" id="UP000265100"/>
    </source>
</evidence>
<dbReference type="Pfam" id="PF07686">
    <property type="entry name" value="V-set"/>
    <property type="match status" value="1"/>
</dbReference>